<keyword evidence="2" id="KW-1133">Transmembrane helix</keyword>
<dbReference type="AlphaFoldDB" id="A0A517PCL3"/>
<feature type="compositionally biased region" description="Low complexity" evidence="1">
    <location>
        <begin position="506"/>
        <end position="523"/>
    </location>
</feature>
<evidence type="ECO:0008006" key="6">
    <source>
        <dbReference type="Google" id="ProtNLM"/>
    </source>
</evidence>
<sequence length="537" mass="57289" precursor="true">MNSRVAPVVACVVTAGLLAATLATTAARPLYHADLWAHLAYGRHIRATGEVPATEPLMPLSAGEPFVNFAWLAGVFGSWLYDLAGPEGLRLAGGLLTALAVGGVGPAARRRARAPWAGWIAGAAFLFVAWFQLFAFPPWSAPLGPQMLRPQTLGVVLFAALLAATPIPRRPGWRWALLPLVFLLWTNLHGSWPLGLVWLAADLLNRIGRLGPAAWRSGRMRRAAGLVALCAAACCVNPLGPWAYVEALTFGGHPNLADVIEWRPLTWEMNQGRAFFLAAALLAVVARLSPRRIGWGEALVLVGFALAACRTSRWLLWWAGPAALFLGVHVAAIVQARWPQALRATRCRGSSWAWAAGLVLGVALSPPSWNLARGERATADSLAFGTPVRAAAYLRAHPPAAQLFHAHAFGDFLLVAGPSDVAIFVGSHAHLIPPQVWNDARALSTAAPGWEDRLELYGVTTLMLSPREQPALLVAARRSSRWRQVYGDQTAVIFERVTPPPRIDEAGPVTAAPTAAGPADAPAAGGGRRSPPPPRTP</sequence>
<feature type="region of interest" description="Disordered" evidence="1">
    <location>
        <begin position="498"/>
        <end position="537"/>
    </location>
</feature>
<feature type="chain" id="PRO_5021861304" description="Glycosyltransferase RgtA/B/C/D-like domain-containing protein" evidence="3">
    <location>
        <begin position="27"/>
        <end position="537"/>
    </location>
</feature>
<feature type="transmembrane region" description="Helical" evidence="2">
    <location>
        <begin position="222"/>
        <end position="245"/>
    </location>
</feature>
<evidence type="ECO:0000256" key="3">
    <source>
        <dbReference type="SAM" id="SignalP"/>
    </source>
</evidence>
<feature type="transmembrane region" description="Helical" evidence="2">
    <location>
        <begin position="265"/>
        <end position="286"/>
    </location>
</feature>
<feature type="transmembrane region" description="Helical" evidence="2">
    <location>
        <begin position="114"/>
        <end position="136"/>
    </location>
</feature>
<evidence type="ECO:0000313" key="4">
    <source>
        <dbReference type="EMBL" id="QDT17123.1"/>
    </source>
</evidence>
<dbReference type="EMBL" id="CP036265">
    <property type="protein sequence ID" value="QDT17123.1"/>
    <property type="molecule type" value="Genomic_DNA"/>
</dbReference>
<dbReference type="Proteomes" id="UP000318741">
    <property type="component" value="Chromosome"/>
</dbReference>
<dbReference type="KEGG" id="acaf:CA12_32350"/>
<reference evidence="4 5" key="1">
    <citation type="submission" date="2019-02" db="EMBL/GenBank/DDBJ databases">
        <title>Deep-cultivation of Planctomycetes and their phenomic and genomic characterization uncovers novel biology.</title>
        <authorList>
            <person name="Wiegand S."/>
            <person name="Jogler M."/>
            <person name="Boedeker C."/>
            <person name="Pinto D."/>
            <person name="Vollmers J."/>
            <person name="Rivas-Marin E."/>
            <person name="Kohn T."/>
            <person name="Peeters S.H."/>
            <person name="Heuer A."/>
            <person name="Rast P."/>
            <person name="Oberbeckmann S."/>
            <person name="Bunk B."/>
            <person name="Jeske O."/>
            <person name="Meyerdierks A."/>
            <person name="Storesund J.E."/>
            <person name="Kallscheuer N."/>
            <person name="Luecker S."/>
            <person name="Lage O.M."/>
            <person name="Pohl T."/>
            <person name="Merkel B.J."/>
            <person name="Hornburger P."/>
            <person name="Mueller R.-W."/>
            <person name="Bruemmer F."/>
            <person name="Labrenz M."/>
            <person name="Spormann A.M."/>
            <person name="Op den Camp H."/>
            <person name="Overmann J."/>
            <person name="Amann R."/>
            <person name="Jetten M.S.M."/>
            <person name="Mascher T."/>
            <person name="Medema M.H."/>
            <person name="Devos D.P."/>
            <person name="Kaster A.-K."/>
            <person name="Ovreas L."/>
            <person name="Rohde M."/>
            <person name="Galperin M.Y."/>
            <person name="Jogler C."/>
        </authorList>
    </citation>
    <scope>NUCLEOTIDE SEQUENCE [LARGE SCALE GENOMIC DNA]</scope>
    <source>
        <strain evidence="4 5">CA12</strain>
    </source>
</reference>
<feature type="signal peptide" evidence="3">
    <location>
        <begin position="1"/>
        <end position="26"/>
    </location>
</feature>
<feature type="transmembrane region" description="Helical" evidence="2">
    <location>
        <begin position="91"/>
        <end position="108"/>
    </location>
</feature>
<evidence type="ECO:0000256" key="1">
    <source>
        <dbReference type="SAM" id="MobiDB-lite"/>
    </source>
</evidence>
<evidence type="ECO:0000313" key="5">
    <source>
        <dbReference type="Proteomes" id="UP000318741"/>
    </source>
</evidence>
<keyword evidence="3" id="KW-0732">Signal</keyword>
<organism evidence="4 5">
    <name type="scientific">Alienimonas californiensis</name>
    <dbReference type="NCBI Taxonomy" id="2527989"/>
    <lineage>
        <taxon>Bacteria</taxon>
        <taxon>Pseudomonadati</taxon>
        <taxon>Planctomycetota</taxon>
        <taxon>Planctomycetia</taxon>
        <taxon>Planctomycetales</taxon>
        <taxon>Planctomycetaceae</taxon>
        <taxon>Alienimonas</taxon>
    </lineage>
</organism>
<keyword evidence="5" id="KW-1185">Reference proteome</keyword>
<proteinExistence type="predicted"/>
<keyword evidence="2" id="KW-0472">Membrane</keyword>
<keyword evidence="2" id="KW-0812">Transmembrane</keyword>
<protein>
    <recommendedName>
        <fullName evidence="6">Glycosyltransferase RgtA/B/C/D-like domain-containing protein</fullName>
    </recommendedName>
</protein>
<feature type="transmembrane region" description="Helical" evidence="2">
    <location>
        <begin position="173"/>
        <end position="201"/>
    </location>
</feature>
<feature type="transmembrane region" description="Helical" evidence="2">
    <location>
        <begin position="322"/>
        <end position="339"/>
    </location>
</feature>
<name>A0A517PCL3_9PLAN</name>
<evidence type="ECO:0000256" key="2">
    <source>
        <dbReference type="SAM" id="Phobius"/>
    </source>
</evidence>
<accession>A0A517PCL3</accession>
<gene>
    <name evidence="4" type="ORF">CA12_32350</name>
</gene>